<protein>
    <submittedName>
        <fullName evidence="1">Aldose epimerase</fullName>
    </submittedName>
</protein>
<sequence>MVVDPAAGPLIDEALRALPPGDCISLDAGDLQVIVAPGAGGRIAQIRFRGQPQLQGYSDTRSAMIAWGSYPMVPWAGRIRAGRFRHQGHDVQLPLNLQGNAIHGVGFGLRWRIDALTRTRMALSLPLPRDQRWPFGGIARQTIEIVDHDLRLQLSVSAQDQSLPAVVGWHPWFRKPRRLQFSPTAMYPRDRQDIACLPAGEVTDGPWDDCFINRAPVLLHYPQHVLHLSSDCDHWVIYDQPDDATCVEPQSGPPDAFNLCAEVLEPGQSLQRTFLLQWRD</sequence>
<keyword evidence="2" id="KW-1185">Reference proteome</keyword>
<dbReference type="PATRIC" id="fig|344882.3.peg.948"/>
<dbReference type="InterPro" id="IPR008183">
    <property type="entry name" value="Aldose_1/G6P_1-epimerase"/>
</dbReference>
<dbReference type="GO" id="GO:0005975">
    <property type="term" value="P:carbohydrate metabolic process"/>
    <property type="evidence" value="ECO:0007669"/>
    <property type="project" value="InterPro"/>
</dbReference>
<dbReference type="SUPFAM" id="SSF74650">
    <property type="entry name" value="Galactose mutarotase-like"/>
    <property type="match status" value="1"/>
</dbReference>
<reference evidence="1 2" key="1">
    <citation type="submission" date="2015-05" db="EMBL/GenBank/DDBJ databases">
        <title>Genome sequencing and analysis of members of genus Stenotrophomonas.</title>
        <authorList>
            <person name="Patil P.P."/>
            <person name="Midha S."/>
            <person name="Patil P.B."/>
        </authorList>
    </citation>
    <scope>NUCLEOTIDE SEQUENCE [LARGE SCALE GENOMIC DNA]</scope>
    <source>
        <strain evidence="1 2">DSM 21858</strain>
    </source>
</reference>
<dbReference type="OrthoDB" id="9808779at2"/>
<evidence type="ECO:0000313" key="1">
    <source>
        <dbReference type="EMBL" id="KRG68501.1"/>
    </source>
</evidence>
<dbReference type="Proteomes" id="UP000052052">
    <property type="component" value="Unassembled WGS sequence"/>
</dbReference>
<dbReference type="RefSeq" id="WP_057659717.1">
    <property type="nucleotide sequence ID" value="NZ_LDJL01000013.1"/>
</dbReference>
<dbReference type="AlphaFoldDB" id="A0A0R0CG57"/>
<name>A0A0R0CG57_9GAMM</name>
<dbReference type="Pfam" id="PF01263">
    <property type="entry name" value="Aldose_epim"/>
    <property type="match status" value="1"/>
</dbReference>
<dbReference type="Gene3D" id="2.70.98.10">
    <property type="match status" value="1"/>
</dbReference>
<dbReference type="STRING" id="344882.ABB29_12845"/>
<dbReference type="GO" id="GO:0030246">
    <property type="term" value="F:carbohydrate binding"/>
    <property type="evidence" value="ECO:0007669"/>
    <property type="project" value="InterPro"/>
</dbReference>
<organism evidence="1 2">
    <name type="scientific">Pseudoxanthomonas dokdonensis</name>
    <dbReference type="NCBI Taxonomy" id="344882"/>
    <lineage>
        <taxon>Bacteria</taxon>
        <taxon>Pseudomonadati</taxon>
        <taxon>Pseudomonadota</taxon>
        <taxon>Gammaproteobacteria</taxon>
        <taxon>Lysobacterales</taxon>
        <taxon>Lysobacteraceae</taxon>
        <taxon>Pseudoxanthomonas</taxon>
    </lineage>
</organism>
<dbReference type="GO" id="GO:0016853">
    <property type="term" value="F:isomerase activity"/>
    <property type="evidence" value="ECO:0007669"/>
    <property type="project" value="InterPro"/>
</dbReference>
<evidence type="ECO:0000313" key="2">
    <source>
        <dbReference type="Proteomes" id="UP000052052"/>
    </source>
</evidence>
<dbReference type="InterPro" id="IPR011013">
    <property type="entry name" value="Gal_mutarotase_sf_dom"/>
</dbReference>
<dbReference type="InterPro" id="IPR014718">
    <property type="entry name" value="GH-type_carb-bd"/>
</dbReference>
<dbReference type="EMBL" id="LDJL01000013">
    <property type="protein sequence ID" value="KRG68501.1"/>
    <property type="molecule type" value="Genomic_DNA"/>
</dbReference>
<gene>
    <name evidence="1" type="ORF">ABB29_12845</name>
</gene>
<accession>A0A0R0CG57</accession>
<comment type="caution">
    <text evidence="1">The sequence shown here is derived from an EMBL/GenBank/DDBJ whole genome shotgun (WGS) entry which is preliminary data.</text>
</comment>
<proteinExistence type="predicted"/>